<feature type="domain" description="HTH LytTR-type" evidence="3">
    <location>
        <begin position="136"/>
        <end position="207"/>
    </location>
</feature>
<dbReference type="Pfam" id="PF00072">
    <property type="entry name" value="Response_reg"/>
    <property type="match status" value="1"/>
</dbReference>
<dbReference type="PROSITE" id="PS50930">
    <property type="entry name" value="HTH_LYTTR"/>
    <property type="match status" value="1"/>
</dbReference>
<dbReference type="InterPro" id="IPR046947">
    <property type="entry name" value="LytR-like"/>
</dbReference>
<evidence type="ECO:0000259" key="2">
    <source>
        <dbReference type="PROSITE" id="PS50110"/>
    </source>
</evidence>
<feature type="modified residue" description="4-aspartylphosphate" evidence="1">
    <location>
        <position position="55"/>
    </location>
</feature>
<reference evidence="5" key="1">
    <citation type="journal article" date="2019" name="Int. J. Syst. Evol. Microbiol.">
        <title>The Global Catalogue of Microorganisms (GCM) 10K type strain sequencing project: providing services to taxonomists for standard genome sequencing and annotation.</title>
        <authorList>
            <consortium name="The Broad Institute Genomics Platform"/>
            <consortium name="The Broad Institute Genome Sequencing Center for Infectious Disease"/>
            <person name="Wu L."/>
            <person name="Ma J."/>
        </authorList>
    </citation>
    <scope>NUCLEOTIDE SEQUENCE [LARGE SCALE GENOMIC DNA]</scope>
    <source>
        <strain evidence="5">JCM 17068</strain>
    </source>
</reference>
<evidence type="ECO:0000256" key="1">
    <source>
        <dbReference type="PROSITE-ProRule" id="PRU00169"/>
    </source>
</evidence>
<dbReference type="SMART" id="SM00850">
    <property type="entry name" value="LytTR"/>
    <property type="match status" value="1"/>
</dbReference>
<dbReference type="EMBL" id="BAABCS010000010">
    <property type="protein sequence ID" value="GAA4046933.1"/>
    <property type="molecule type" value="Genomic_DNA"/>
</dbReference>
<dbReference type="InterPro" id="IPR001789">
    <property type="entry name" value="Sig_transdc_resp-reg_receiver"/>
</dbReference>
<evidence type="ECO:0000313" key="4">
    <source>
        <dbReference type="EMBL" id="GAA4046933.1"/>
    </source>
</evidence>
<dbReference type="Proteomes" id="UP001500426">
    <property type="component" value="Unassembled WGS sequence"/>
</dbReference>
<dbReference type="InterPro" id="IPR007492">
    <property type="entry name" value="LytTR_DNA-bd_dom"/>
</dbReference>
<sequence>MKCIIIDDEKMSREILSIMILKSMHLFLEADFSNAIDAIKYLNDENNTIDVIFLDIHMPNFSGFDFIKTIKNPPHIILVTTDQNFALEAFNYECIIDYLVKPIQENRFNRAIERVEQKFENSKKSVSNIDSEIKEIYLNIDKRLVKVEVSTINFIKANGDYVFIKTDSQNYTVHTTLKKIEDKLSNSFFLKVHRSYIINLNKIIDIQDSTVLVGSKLIPVSKNNRSNLMFRLTLV</sequence>
<comment type="caution">
    <text evidence="4">The sequence shown here is derived from an EMBL/GenBank/DDBJ whole genome shotgun (WGS) entry which is preliminary data.</text>
</comment>
<dbReference type="Pfam" id="PF04397">
    <property type="entry name" value="LytTR"/>
    <property type="match status" value="1"/>
</dbReference>
<dbReference type="GO" id="GO:0003677">
    <property type="term" value="F:DNA binding"/>
    <property type="evidence" value="ECO:0007669"/>
    <property type="project" value="UniProtKB-KW"/>
</dbReference>
<dbReference type="RefSeq" id="WP_345091726.1">
    <property type="nucleotide sequence ID" value="NZ_BAABCS010000010.1"/>
</dbReference>
<organism evidence="4 5">
    <name type="scientific">Flavobacterium chungnamense</name>
    <dbReference type="NCBI Taxonomy" id="706182"/>
    <lineage>
        <taxon>Bacteria</taxon>
        <taxon>Pseudomonadati</taxon>
        <taxon>Bacteroidota</taxon>
        <taxon>Flavobacteriia</taxon>
        <taxon>Flavobacteriales</taxon>
        <taxon>Flavobacteriaceae</taxon>
        <taxon>Flavobacterium</taxon>
    </lineage>
</organism>
<name>A0ABP7ULL7_9FLAO</name>
<gene>
    <name evidence="4" type="ORF">GCM10022388_10580</name>
</gene>
<proteinExistence type="predicted"/>
<keyword evidence="1" id="KW-0597">Phosphoprotein</keyword>
<dbReference type="SMART" id="SM00448">
    <property type="entry name" value="REC"/>
    <property type="match status" value="1"/>
</dbReference>
<feature type="domain" description="Response regulatory" evidence="2">
    <location>
        <begin position="2"/>
        <end position="116"/>
    </location>
</feature>
<dbReference type="Gene3D" id="2.40.50.1020">
    <property type="entry name" value="LytTr DNA-binding domain"/>
    <property type="match status" value="1"/>
</dbReference>
<dbReference type="SUPFAM" id="SSF52172">
    <property type="entry name" value="CheY-like"/>
    <property type="match status" value="1"/>
</dbReference>
<evidence type="ECO:0000259" key="3">
    <source>
        <dbReference type="PROSITE" id="PS50930"/>
    </source>
</evidence>
<evidence type="ECO:0000313" key="5">
    <source>
        <dbReference type="Proteomes" id="UP001500426"/>
    </source>
</evidence>
<accession>A0ABP7ULL7</accession>
<keyword evidence="4" id="KW-0238">DNA-binding</keyword>
<protein>
    <submittedName>
        <fullName evidence="4">LytTR family DNA-binding domain-containing protein</fullName>
    </submittedName>
</protein>
<dbReference type="PANTHER" id="PTHR37299">
    <property type="entry name" value="TRANSCRIPTIONAL REGULATOR-RELATED"/>
    <property type="match status" value="1"/>
</dbReference>
<dbReference type="PANTHER" id="PTHR37299:SF1">
    <property type="entry name" value="STAGE 0 SPORULATION PROTEIN A HOMOLOG"/>
    <property type="match status" value="1"/>
</dbReference>
<dbReference type="Gene3D" id="3.40.50.2300">
    <property type="match status" value="1"/>
</dbReference>
<keyword evidence="5" id="KW-1185">Reference proteome</keyword>
<dbReference type="InterPro" id="IPR011006">
    <property type="entry name" value="CheY-like_superfamily"/>
</dbReference>
<dbReference type="PROSITE" id="PS50110">
    <property type="entry name" value="RESPONSE_REGULATORY"/>
    <property type="match status" value="1"/>
</dbReference>